<keyword evidence="6" id="KW-0547">Nucleotide-binding</keyword>
<dbReference type="PROSITE" id="PS50893">
    <property type="entry name" value="ABC_TRANSPORTER_2"/>
    <property type="match status" value="1"/>
</dbReference>
<dbReference type="PROSITE" id="PS00211">
    <property type="entry name" value="ABC_TRANSPORTER_1"/>
    <property type="match status" value="1"/>
</dbReference>
<dbReference type="NCBIfam" id="TIGR01727">
    <property type="entry name" value="oligo_HPY"/>
    <property type="match status" value="1"/>
</dbReference>
<dbReference type="Pfam" id="PF00005">
    <property type="entry name" value="ABC_tran"/>
    <property type="match status" value="1"/>
</dbReference>
<evidence type="ECO:0000313" key="12">
    <source>
        <dbReference type="Proteomes" id="UP000218887"/>
    </source>
</evidence>
<comment type="subcellular location">
    <subcellularLocation>
        <location evidence="1">Cell membrane</location>
        <topology evidence="1">Peripheral membrane protein</topology>
    </subcellularLocation>
</comment>
<dbReference type="InterPro" id="IPR050388">
    <property type="entry name" value="ABC_Ni/Peptide_Import"/>
</dbReference>
<dbReference type="EMBL" id="NPOA01000002">
    <property type="protein sequence ID" value="PAV31049.1"/>
    <property type="molecule type" value="Genomic_DNA"/>
</dbReference>
<keyword evidence="8" id="KW-1278">Translocase</keyword>
<comment type="similarity">
    <text evidence="2">Belongs to the ABC transporter superfamily.</text>
</comment>
<dbReference type="PANTHER" id="PTHR43297:SF14">
    <property type="entry name" value="ATPASE AAA-TYPE CORE DOMAIN-CONTAINING PROTEIN"/>
    <property type="match status" value="1"/>
</dbReference>
<protein>
    <submittedName>
        <fullName evidence="11">Peptide ABC transporter ATP-binding protein</fullName>
    </submittedName>
</protein>
<dbReference type="AlphaFoldDB" id="A0A2A2IH05"/>
<evidence type="ECO:0000256" key="5">
    <source>
        <dbReference type="ARBA" id="ARBA00022519"/>
    </source>
</evidence>
<keyword evidence="9" id="KW-0472">Membrane</keyword>
<reference evidence="11 12" key="1">
    <citation type="submission" date="2017-08" db="EMBL/GenBank/DDBJ databases">
        <title>Virgibacillus indicus sp. nov. and Virgibacillus profoundi sp. nov, two moderately halophilic bacteria isolated from marine sediment by using the Microfluidic Streak Plate.</title>
        <authorList>
            <person name="Xu B."/>
            <person name="Hu B."/>
            <person name="Wang J."/>
            <person name="Zhu Y."/>
            <person name="Huang L."/>
            <person name="Du W."/>
            <person name="Huang Y."/>
        </authorList>
    </citation>
    <scope>NUCLEOTIDE SEQUENCE [LARGE SCALE GENOMIC DNA]</scope>
    <source>
        <strain evidence="11 12">IO3-P3-H5</strain>
    </source>
</reference>
<dbReference type="CDD" id="cd03257">
    <property type="entry name" value="ABC_NikE_OppD_transporters"/>
    <property type="match status" value="1"/>
</dbReference>
<evidence type="ECO:0000256" key="9">
    <source>
        <dbReference type="ARBA" id="ARBA00023136"/>
    </source>
</evidence>
<evidence type="ECO:0000256" key="7">
    <source>
        <dbReference type="ARBA" id="ARBA00022840"/>
    </source>
</evidence>
<keyword evidence="4" id="KW-1003">Cell membrane</keyword>
<gene>
    <name evidence="11" type="ORF">CIL05_03405</name>
</gene>
<keyword evidence="12" id="KW-1185">Reference proteome</keyword>
<dbReference type="RefSeq" id="WP_095654380.1">
    <property type="nucleotide sequence ID" value="NZ_NPOA01000002.1"/>
</dbReference>
<name>A0A2A2IH05_9BACI</name>
<proteinExistence type="inferred from homology"/>
<keyword evidence="5" id="KW-0997">Cell inner membrane</keyword>
<dbReference type="InterPro" id="IPR027417">
    <property type="entry name" value="P-loop_NTPase"/>
</dbReference>
<evidence type="ECO:0000256" key="2">
    <source>
        <dbReference type="ARBA" id="ARBA00005417"/>
    </source>
</evidence>
<feature type="domain" description="ABC transporter" evidence="10">
    <location>
        <begin position="5"/>
        <end position="255"/>
    </location>
</feature>
<accession>A0A2A2IH05</accession>
<dbReference type="GO" id="GO:0016887">
    <property type="term" value="F:ATP hydrolysis activity"/>
    <property type="evidence" value="ECO:0007669"/>
    <property type="project" value="InterPro"/>
</dbReference>
<dbReference type="SMART" id="SM00382">
    <property type="entry name" value="AAA"/>
    <property type="match status" value="1"/>
</dbReference>
<organism evidence="11 12">
    <name type="scientific">Virgibacillus profundi</name>
    <dbReference type="NCBI Taxonomy" id="2024555"/>
    <lineage>
        <taxon>Bacteria</taxon>
        <taxon>Bacillati</taxon>
        <taxon>Bacillota</taxon>
        <taxon>Bacilli</taxon>
        <taxon>Bacillales</taxon>
        <taxon>Bacillaceae</taxon>
        <taxon>Virgibacillus</taxon>
    </lineage>
</organism>
<dbReference type="GO" id="GO:0005524">
    <property type="term" value="F:ATP binding"/>
    <property type="evidence" value="ECO:0007669"/>
    <property type="project" value="UniProtKB-KW"/>
</dbReference>
<keyword evidence="3" id="KW-0813">Transport</keyword>
<dbReference type="PANTHER" id="PTHR43297">
    <property type="entry name" value="OLIGOPEPTIDE TRANSPORT ATP-BINDING PROTEIN APPD"/>
    <property type="match status" value="1"/>
</dbReference>
<dbReference type="GO" id="GO:0005886">
    <property type="term" value="C:plasma membrane"/>
    <property type="evidence" value="ECO:0007669"/>
    <property type="project" value="UniProtKB-SubCell"/>
</dbReference>
<evidence type="ECO:0000256" key="6">
    <source>
        <dbReference type="ARBA" id="ARBA00022741"/>
    </source>
</evidence>
<dbReference type="Pfam" id="PF08352">
    <property type="entry name" value="oligo_HPY"/>
    <property type="match status" value="1"/>
</dbReference>
<dbReference type="InterPro" id="IPR003439">
    <property type="entry name" value="ABC_transporter-like_ATP-bd"/>
</dbReference>
<dbReference type="Gene3D" id="3.40.50.300">
    <property type="entry name" value="P-loop containing nucleotide triphosphate hydrolases"/>
    <property type="match status" value="1"/>
</dbReference>
<dbReference type="SUPFAM" id="SSF52540">
    <property type="entry name" value="P-loop containing nucleoside triphosphate hydrolases"/>
    <property type="match status" value="1"/>
</dbReference>
<dbReference type="FunFam" id="3.40.50.300:FF:000016">
    <property type="entry name" value="Oligopeptide ABC transporter ATP-binding component"/>
    <property type="match status" value="1"/>
</dbReference>
<keyword evidence="7 11" id="KW-0067">ATP-binding</keyword>
<evidence type="ECO:0000256" key="8">
    <source>
        <dbReference type="ARBA" id="ARBA00022967"/>
    </source>
</evidence>
<dbReference type="InterPro" id="IPR013563">
    <property type="entry name" value="Oligopep_ABC_C"/>
</dbReference>
<evidence type="ECO:0000256" key="4">
    <source>
        <dbReference type="ARBA" id="ARBA00022475"/>
    </source>
</evidence>
<evidence type="ECO:0000259" key="10">
    <source>
        <dbReference type="PROSITE" id="PS50893"/>
    </source>
</evidence>
<comment type="caution">
    <text evidence="11">The sequence shown here is derived from an EMBL/GenBank/DDBJ whole genome shotgun (WGS) entry which is preliminary data.</text>
</comment>
<sequence length="342" mass="37218">MEQLLQVDNLVTQFRTAKGKLKAVRGISFSVKAEETLCIVGESGCGKSITSLSIMGLLPSNGEISQGSIRLGNEELVGKSDERLREFRGNKMSMIFQEPMTALNPVFTIGFQLREPLRIHKNMTKKEATAKSIDILTKVGISSPEKMLNQYPHELSGGMRQRVMIGMALACEPSLLIADEPTTALDVTIQAQILDLIDTLKSEMGMGVVFVTHDMGVVAEVADRVMVMYAGEVVEVGTVDELFSNPGHPYTKGLLAAVPNVDDVDQDLSIIPGSMPSLDDQITGCRFHSRCPYAMDVCKEKTPPSFKVSGTQEVKCWLQEVDNNGKSTTSSGSGEIKEILSN</sequence>
<dbReference type="OrthoDB" id="9802264at2"/>
<evidence type="ECO:0000256" key="1">
    <source>
        <dbReference type="ARBA" id="ARBA00004202"/>
    </source>
</evidence>
<dbReference type="Proteomes" id="UP000218887">
    <property type="component" value="Unassembled WGS sequence"/>
</dbReference>
<evidence type="ECO:0000313" key="11">
    <source>
        <dbReference type="EMBL" id="PAV31049.1"/>
    </source>
</evidence>
<dbReference type="InterPro" id="IPR003593">
    <property type="entry name" value="AAA+_ATPase"/>
</dbReference>
<evidence type="ECO:0000256" key="3">
    <source>
        <dbReference type="ARBA" id="ARBA00022448"/>
    </source>
</evidence>
<dbReference type="GO" id="GO:0015833">
    <property type="term" value="P:peptide transport"/>
    <property type="evidence" value="ECO:0007669"/>
    <property type="project" value="InterPro"/>
</dbReference>
<dbReference type="InterPro" id="IPR017871">
    <property type="entry name" value="ABC_transporter-like_CS"/>
</dbReference>